<dbReference type="AlphaFoldDB" id="A0A2S7WPI5"/>
<dbReference type="InterPro" id="IPR026444">
    <property type="entry name" value="Secre_tail"/>
</dbReference>
<dbReference type="InterPro" id="IPR019545">
    <property type="entry name" value="DM13_domain"/>
</dbReference>
<dbReference type="Pfam" id="PF10517">
    <property type="entry name" value="DM13"/>
    <property type="match status" value="1"/>
</dbReference>
<accession>A0A2S7WPI5</accession>
<comment type="caution">
    <text evidence="3">The sequence shown here is derived from an EMBL/GenBank/DDBJ whole genome shotgun (WGS) entry which is preliminary data.</text>
</comment>
<gene>
    <name evidence="3" type="ORF">BTO18_10145</name>
</gene>
<evidence type="ECO:0000313" key="4">
    <source>
        <dbReference type="Proteomes" id="UP000238882"/>
    </source>
</evidence>
<dbReference type="Proteomes" id="UP000238882">
    <property type="component" value="Unassembled WGS sequence"/>
</dbReference>
<keyword evidence="4" id="KW-1185">Reference proteome</keyword>
<dbReference type="PROSITE" id="PS51549">
    <property type="entry name" value="DM13"/>
    <property type="match status" value="1"/>
</dbReference>
<reference evidence="3 4" key="1">
    <citation type="submission" date="2016-12" db="EMBL/GenBank/DDBJ databases">
        <title>Trade-off between light-utilization and light-protection in marine flavobacteria.</title>
        <authorList>
            <person name="Kumagai Y."/>
            <person name="Yoshizawa S."/>
            <person name="Kogure K."/>
            <person name="Iwasaki W."/>
        </authorList>
    </citation>
    <scope>NUCLEOTIDE SEQUENCE [LARGE SCALE GENOMIC DNA]</scope>
    <source>
        <strain evidence="3 4">NBRC 108759</strain>
    </source>
</reference>
<dbReference type="NCBIfam" id="TIGR04183">
    <property type="entry name" value="Por_Secre_tail"/>
    <property type="match status" value="1"/>
</dbReference>
<evidence type="ECO:0000259" key="2">
    <source>
        <dbReference type="PROSITE" id="PS51549"/>
    </source>
</evidence>
<protein>
    <recommendedName>
        <fullName evidence="2">DM13 domain-containing protein</fullName>
    </recommendedName>
</protein>
<sequence length="233" mass="25722">MKTLLLTAFLSFTFLHINGQCSENATNFGNNTSTPSYNIAGDIEVVLNTNNSVTINFGSNFSTASGPDVRLYLIKSEGKSIADLKSINPTTLDNISFGLIGFSGTQNYTETIPNDVDISEYDTVFFYCLQFTAFWDLGTFTPFSANSCSVLDVDTFTVDEISFYPNPAKNQIQLSNIDGVSAEIRIFNLLGKQVFHQSKISEKTIDISSFNKGIYLVKIDVDGKSKMQKLVIQ</sequence>
<dbReference type="Pfam" id="PF18962">
    <property type="entry name" value="Por_Secre_tail"/>
    <property type="match status" value="1"/>
</dbReference>
<evidence type="ECO:0000313" key="3">
    <source>
        <dbReference type="EMBL" id="PQJ79509.1"/>
    </source>
</evidence>
<keyword evidence="1" id="KW-0732">Signal</keyword>
<dbReference type="OrthoDB" id="6395291at2"/>
<name>A0A2S7WPI5_9FLAO</name>
<dbReference type="EMBL" id="MSCN01000001">
    <property type="protein sequence ID" value="PQJ79509.1"/>
    <property type="molecule type" value="Genomic_DNA"/>
</dbReference>
<evidence type="ECO:0000256" key="1">
    <source>
        <dbReference type="ARBA" id="ARBA00022729"/>
    </source>
</evidence>
<feature type="domain" description="DM13" evidence="2">
    <location>
        <begin position="26"/>
        <end position="141"/>
    </location>
</feature>
<organism evidence="3 4">
    <name type="scientific">Polaribacter porphyrae</name>
    <dbReference type="NCBI Taxonomy" id="1137780"/>
    <lineage>
        <taxon>Bacteria</taxon>
        <taxon>Pseudomonadati</taxon>
        <taxon>Bacteroidota</taxon>
        <taxon>Flavobacteriia</taxon>
        <taxon>Flavobacteriales</taxon>
        <taxon>Flavobacteriaceae</taxon>
    </lineage>
</organism>
<dbReference type="RefSeq" id="WP_105016104.1">
    <property type="nucleotide sequence ID" value="NZ_MSCN01000001.1"/>
</dbReference>
<proteinExistence type="predicted"/>